<dbReference type="STRING" id="1469144.LI90_3863"/>
<dbReference type="Gene3D" id="3.90.79.10">
    <property type="entry name" value="Nucleoside Triphosphate Pyrophosphohydrolase"/>
    <property type="match status" value="1"/>
</dbReference>
<evidence type="ECO:0000313" key="6">
    <source>
        <dbReference type="EMBL" id="KWX09461.1"/>
    </source>
</evidence>
<sequence length="133" mass="14765">MPDHVDALAWVCVRDGRLLAVRTRGKDIFYLPGGKREPGESDLEALTREIGEELAVRLLPETVTLLGRYVAPAHGYPAGTLVRMACYTGEQVGEPRPNREIAELAWLTARDRDRIAPAGRLVLDDLYRAGRVD</sequence>
<keyword evidence="7" id="KW-1185">Reference proteome</keyword>
<gene>
    <name evidence="5" type="ORF">LI90_3863</name>
    <name evidence="4" type="ORF">TH66_23235</name>
    <name evidence="6" type="ORF">TR74_09455</name>
</gene>
<dbReference type="OrthoDB" id="3532303at2"/>
<evidence type="ECO:0000259" key="3">
    <source>
        <dbReference type="PROSITE" id="PS51462"/>
    </source>
</evidence>
<reference evidence="5" key="4">
    <citation type="submission" date="2015-04" db="EMBL/GenBank/DDBJ databases">
        <title>Physiological reanalysis, assessment of diazotrophy, and genome sequences of multiple isolates of Streptomyces thermoautotrophicus.</title>
        <authorList>
            <person name="MacKellar D.C."/>
            <person name="Lieber L."/>
            <person name="Norman J."/>
            <person name="Bolger A."/>
            <person name="Tobin C."/>
            <person name="Murray J.W."/>
            <person name="Woodward J."/>
            <person name="Friesen M."/>
            <person name="Prell J."/>
        </authorList>
    </citation>
    <scope>NUCLEOTIDE SEQUENCE [LARGE SCALE GENOMIC DNA]</scope>
    <source>
        <strain evidence="5">H1</strain>
    </source>
</reference>
<dbReference type="SUPFAM" id="SSF55811">
    <property type="entry name" value="Nudix"/>
    <property type="match status" value="1"/>
</dbReference>
<keyword evidence="2" id="KW-0378">Hydrolase</keyword>
<dbReference type="EMBL" id="LAXD01000001">
    <property type="protein sequence ID" value="KWX02816.1"/>
    <property type="molecule type" value="Genomic_DNA"/>
</dbReference>
<dbReference type="Proteomes" id="UP000070188">
    <property type="component" value="Unassembled WGS sequence"/>
</dbReference>
<dbReference type="InterPro" id="IPR015797">
    <property type="entry name" value="NUDIX_hydrolase-like_dom_sf"/>
</dbReference>
<evidence type="ECO:0000313" key="9">
    <source>
        <dbReference type="Proteomes" id="UP000070659"/>
    </source>
</evidence>
<dbReference type="GO" id="GO:0016787">
    <property type="term" value="F:hydrolase activity"/>
    <property type="evidence" value="ECO:0007669"/>
    <property type="project" value="UniProtKB-KW"/>
</dbReference>
<comment type="caution">
    <text evidence="5">The sequence shown here is derived from an EMBL/GenBank/DDBJ whole genome shotgun (WGS) entry which is preliminary data.</text>
</comment>
<dbReference type="EMBL" id="JYIJ01000019">
    <property type="protein sequence ID" value="KWW98159.1"/>
    <property type="molecule type" value="Genomic_DNA"/>
</dbReference>
<dbReference type="CDD" id="cd04690">
    <property type="entry name" value="NUDIX_Hydrolase"/>
    <property type="match status" value="1"/>
</dbReference>
<dbReference type="PANTHER" id="PTHR43046:SF2">
    <property type="entry name" value="8-OXO-DGTP DIPHOSPHATASE-RELATED"/>
    <property type="match status" value="1"/>
</dbReference>
<evidence type="ECO:0000313" key="7">
    <source>
        <dbReference type="Proteomes" id="UP000070188"/>
    </source>
</evidence>
<dbReference type="PROSITE" id="PS51462">
    <property type="entry name" value="NUDIX"/>
    <property type="match status" value="1"/>
</dbReference>
<reference evidence="4 9" key="1">
    <citation type="submission" date="2015-02" db="EMBL/GenBank/DDBJ databases">
        <title>Physiological reanalysis, assessment of diazotrophy, and genome sequences of multiple isolates of Streptomyces thermoautotrophicus.</title>
        <authorList>
            <person name="MacKellar D.C."/>
            <person name="Lieber L."/>
            <person name="Norman J."/>
            <person name="Bolger A."/>
            <person name="Tobin C."/>
            <person name="Murray J.W."/>
            <person name="Prell J."/>
        </authorList>
    </citation>
    <scope>NUCLEOTIDE SEQUENCE [LARGE SCALE GENOMIC DNA]</scope>
    <source>
        <strain evidence="4 9">UBT1</strain>
    </source>
</reference>
<dbReference type="Proteomes" id="UP000070659">
    <property type="component" value="Unassembled WGS sequence"/>
</dbReference>
<evidence type="ECO:0000313" key="8">
    <source>
        <dbReference type="Proteomes" id="UP000070598"/>
    </source>
</evidence>
<proteinExistence type="predicted"/>
<reference evidence="7" key="3">
    <citation type="submission" date="2015-04" db="EMBL/GenBank/DDBJ databases">
        <title>Physiological reanalysis, assessment of diazotrophy, and genome sequences of multiple isolates of Streptomyces thermoautotrophicus.</title>
        <authorList>
            <person name="MacKellar D.C."/>
            <person name="Lieber L."/>
            <person name="Norman J."/>
            <person name="Bolger A."/>
            <person name="Tobin C."/>
            <person name="Murray J.W."/>
            <person name="Chang R."/>
            <person name="Ford T."/>
            <person name="Nguyen P.Q."/>
            <person name="Woodward J."/>
            <person name="Permingeat H."/>
            <person name="Joshi N.S."/>
            <person name="Silver P.A."/>
            <person name="Usadel B."/>
            <person name="Rutherford A.W."/>
            <person name="Friesen M."/>
            <person name="Prell J."/>
        </authorList>
    </citation>
    <scope>NUCLEOTIDE SEQUENCE [LARGE SCALE GENOMIC DNA]</scope>
    <source>
        <strain evidence="7">H1</strain>
    </source>
</reference>
<dbReference type="Proteomes" id="UP000070598">
    <property type="component" value="Unassembled WGS sequence"/>
</dbReference>
<dbReference type="InterPro" id="IPR000086">
    <property type="entry name" value="NUDIX_hydrolase_dom"/>
</dbReference>
<dbReference type="PATRIC" id="fig|1469144.10.peg.4141"/>
<dbReference type="AlphaFoldDB" id="A0A132MYM0"/>
<evidence type="ECO:0000313" key="5">
    <source>
        <dbReference type="EMBL" id="KWX02816.1"/>
    </source>
</evidence>
<protein>
    <submittedName>
        <fullName evidence="4">DNA mismatch repair protein MutT</fullName>
    </submittedName>
    <submittedName>
        <fullName evidence="5">Putative MutT family protein</fullName>
    </submittedName>
</protein>
<feature type="domain" description="Nudix hydrolase" evidence="3">
    <location>
        <begin position="2"/>
        <end position="128"/>
    </location>
</feature>
<evidence type="ECO:0000256" key="2">
    <source>
        <dbReference type="ARBA" id="ARBA00022801"/>
    </source>
</evidence>
<evidence type="ECO:0000256" key="1">
    <source>
        <dbReference type="ARBA" id="ARBA00001946"/>
    </source>
</evidence>
<accession>A0A132MYM0</accession>
<comment type="cofactor">
    <cofactor evidence="1">
        <name>Mg(2+)</name>
        <dbReference type="ChEBI" id="CHEBI:18420"/>
    </cofactor>
</comment>
<dbReference type="Pfam" id="PF00293">
    <property type="entry name" value="NUDIX"/>
    <property type="match status" value="1"/>
</dbReference>
<reference evidence="8" key="2">
    <citation type="submission" date="2015-02" db="EMBL/GenBank/DDBJ databases">
        <title>Physiological reanalysis, assessment of diazotrophy, and genome sequences of multiple isolates of Streptomyces thermoautotrophicus.</title>
        <authorList>
            <person name="MacKellar D.C."/>
            <person name="Lieber L."/>
            <person name="Norman J."/>
            <person name="Bolger A."/>
            <person name="Tobin C."/>
            <person name="Murray J.W."/>
            <person name="Friesen M."/>
            <person name="Prell J."/>
        </authorList>
    </citation>
    <scope>NUCLEOTIDE SEQUENCE [LARGE SCALE GENOMIC DNA]</scope>
    <source>
        <strain evidence="8">UBT1</strain>
    </source>
</reference>
<dbReference type="RefSeq" id="WP_066890063.1">
    <property type="nucleotide sequence ID" value="NZ_JYIJ01000019.1"/>
</dbReference>
<evidence type="ECO:0000313" key="4">
    <source>
        <dbReference type="EMBL" id="KWW98159.1"/>
    </source>
</evidence>
<dbReference type="EMBL" id="JYIK01000807">
    <property type="protein sequence ID" value="KWX09461.1"/>
    <property type="molecule type" value="Genomic_DNA"/>
</dbReference>
<dbReference type="PANTHER" id="PTHR43046">
    <property type="entry name" value="GDP-MANNOSE MANNOSYL HYDROLASE"/>
    <property type="match status" value="1"/>
</dbReference>
<organism evidence="5 7">
    <name type="scientific">Carbonactinospora thermoautotrophica</name>
    <dbReference type="NCBI Taxonomy" id="1469144"/>
    <lineage>
        <taxon>Bacteria</taxon>
        <taxon>Bacillati</taxon>
        <taxon>Actinomycetota</taxon>
        <taxon>Actinomycetes</taxon>
        <taxon>Kitasatosporales</taxon>
        <taxon>Carbonactinosporaceae</taxon>
        <taxon>Carbonactinospora</taxon>
    </lineage>
</organism>
<name>A0A132MYM0_9ACTN</name>